<dbReference type="STRING" id="913774.A0A0C3GUK3"/>
<gene>
    <name evidence="1" type="ORF">OIDMADRAFT_60188</name>
</gene>
<accession>A0A0C3GUK3</accession>
<dbReference type="PANTHER" id="PTHR16469">
    <property type="entry name" value="UBIQUITIN-ASSOCIATED AND SH3 DOMAIN-CONTAINING BA-RELATED"/>
    <property type="match status" value="1"/>
</dbReference>
<dbReference type="CDD" id="cd07067">
    <property type="entry name" value="HP_PGM_like"/>
    <property type="match status" value="1"/>
</dbReference>
<sequence>MTLETIYVTRHGFRSNWVVKPDGEYIASIPSPTGIPSDPALASHGVFQAQELAAHLKTIDPPVERFYSSPFYRCLQTINPAVEAVSLQTSDIETHKIRGENGLGEWYGTARFTHPNPAEPALLKSLFDRYDENYHPVIRPNENGEGIEELHDRTAYALHKIIERSDMEGVKTICICTHAATLIAIGRALTGRMPENIAEEDFRPFTCSVTTFVRRRSERVEFPRSEWGGPGTAVPGISWREGSGVGGGWGVKVNGDCSFLSGGEERGWRFSGDESFEPIQLDAGSGLGVVIEGKKKLGHLSTPSRL</sequence>
<dbReference type="InterPro" id="IPR013078">
    <property type="entry name" value="His_Pase_superF_clade-1"/>
</dbReference>
<dbReference type="PANTHER" id="PTHR16469:SF51">
    <property type="entry name" value="TRANSCRIPTION FACTOR TAU 55 KDA SUBUNIT"/>
    <property type="match status" value="1"/>
</dbReference>
<evidence type="ECO:0008006" key="3">
    <source>
        <dbReference type="Google" id="ProtNLM"/>
    </source>
</evidence>
<dbReference type="AlphaFoldDB" id="A0A0C3GUK3"/>
<reference evidence="1 2" key="1">
    <citation type="submission" date="2014-04" db="EMBL/GenBank/DDBJ databases">
        <authorList>
            <consortium name="DOE Joint Genome Institute"/>
            <person name="Kuo A."/>
            <person name="Martino E."/>
            <person name="Perotto S."/>
            <person name="Kohler A."/>
            <person name="Nagy L.G."/>
            <person name="Floudas D."/>
            <person name="Copeland A."/>
            <person name="Barry K.W."/>
            <person name="Cichocki N."/>
            <person name="Veneault-Fourrey C."/>
            <person name="LaButti K."/>
            <person name="Lindquist E.A."/>
            <person name="Lipzen A."/>
            <person name="Lundell T."/>
            <person name="Morin E."/>
            <person name="Murat C."/>
            <person name="Sun H."/>
            <person name="Tunlid A."/>
            <person name="Henrissat B."/>
            <person name="Grigoriev I.V."/>
            <person name="Hibbett D.S."/>
            <person name="Martin F."/>
            <person name="Nordberg H.P."/>
            <person name="Cantor M.N."/>
            <person name="Hua S.X."/>
        </authorList>
    </citation>
    <scope>NUCLEOTIDE SEQUENCE [LARGE SCALE GENOMIC DNA]</scope>
    <source>
        <strain evidence="1 2">Zn</strain>
    </source>
</reference>
<protein>
    <recommendedName>
        <fullName evidence="3">Transcription factor TFIIIC triple barrel domain-containing protein</fullName>
    </recommendedName>
</protein>
<reference evidence="2" key="2">
    <citation type="submission" date="2015-01" db="EMBL/GenBank/DDBJ databases">
        <title>Evolutionary Origins and Diversification of the Mycorrhizal Mutualists.</title>
        <authorList>
            <consortium name="DOE Joint Genome Institute"/>
            <consortium name="Mycorrhizal Genomics Consortium"/>
            <person name="Kohler A."/>
            <person name="Kuo A."/>
            <person name="Nagy L.G."/>
            <person name="Floudas D."/>
            <person name="Copeland A."/>
            <person name="Barry K.W."/>
            <person name="Cichocki N."/>
            <person name="Veneault-Fourrey C."/>
            <person name="LaButti K."/>
            <person name="Lindquist E.A."/>
            <person name="Lipzen A."/>
            <person name="Lundell T."/>
            <person name="Morin E."/>
            <person name="Murat C."/>
            <person name="Riley R."/>
            <person name="Ohm R."/>
            <person name="Sun H."/>
            <person name="Tunlid A."/>
            <person name="Henrissat B."/>
            <person name="Grigoriev I.V."/>
            <person name="Hibbett D.S."/>
            <person name="Martin F."/>
        </authorList>
    </citation>
    <scope>NUCLEOTIDE SEQUENCE [LARGE SCALE GENOMIC DNA]</scope>
    <source>
        <strain evidence="2">Zn</strain>
    </source>
</reference>
<organism evidence="1 2">
    <name type="scientific">Oidiodendron maius (strain Zn)</name>
    <dbReference type="NCBI Taxonomy" id="913774"/>
    <lineage>
        <taxon>Eukaryota</taxon>
        <taxon>Fungi</taxon>
        <taxon>Dikarya</taxon>
        <taxon>Ascomycota</taxon>
        <taxon>Pezizomycotina</taxon>
        <taxon>Leotiomycetes</taxon>
        <taxon>Leotiomycetes incertae sedis</taxon>
        <taxon>Myxotrichaceae</taxon>
        <taxon>Oidiodendron</taxon>
    </lineage>
</organism>
<dbReference type="Gene3D" id="3.40.50.1240">
    <property type="entry name" value="Phosphoglycerate mutase-like"/>
    <property type="match status" value="1"/>
</dbReference>
<proteinExistence type="predicted"/>
<dbReference type="FunCoup" id="A0A0C3GUK3">
    <property type="interactions" value="137"/>
</dbReference>
<dbReference type="InterPro" id="IPR029033">
    <property type="entry name" value="His_PPase_superfam"/>
</dbReference>
<dbReference type="InParanoid" id="A0A0C3GUK3"/>
<evidence type="ECO:0000313" key="1">
    <source>
        <dbReference type="EMBL" id="KIM95029.1"/>
    </source>
</evidence>
<dbReference type="OrthoDB" id="414418at2759"/>
<dbReference type="HOGENOM" id="CLU_042838_1_1_1"/>
<dbReference type="InterPro" id="IPR051710">
    <property type="entry name" value="Phosphatase_SH3-domain"/>
</dbReference>
<keyword evidence="2" id="KW-1185">Reference proteome</keyword>
<dbReference type="Proteomes" id="UP000054321">
    <property type="component" value="Unassembled WGS sequence"/>
</dbReference>
<dbReference type="SUPFAM" id="SSF53254">
    <property type="entry name" value="Phosphoglycerate mutase-like"/>
    <property type="match status" value="1"/>
</dbReference>
<dbReference type="Pfam" id="PF00300">
    <property type="entry name" value="His_Phos_1"/>
    <property type="match status" value="1"/>
</dbReference>
<evidence type="ECO:0000313" key="2">
    <source>
        <dbReference type="Proteomes" id="UP000054321"/>
    </source>
</evidence>
<name>A0A0C3GUK3_OIDMZ</name>
<dbReference type="EMBL" id="KN832888">
    <property type="protein sequence ID" value="KIM95029.1"/>
    <property type="molecule type" value="Genomic_DNA"/>
</dbReference>